<dbReference type="EMBL" id="JAGTXO010000045">
    <property type="protein sequence ID" value="KAG8458993.1"/>
    <property type="molecule type" value="Genomic_DNA"/>
</dbReference>
<feature type="compositionally biased region" description="Low complexity" evidence="1">
    <location>
        <begin position="475"/>
        <end position="486"/>
    </location>
</feature>
<organism evidence="2 3">
    <name type="scientific">Diacronema lutheri</name>
    <name type="common">Unicellular marine alga</name>
    <name type="synonym">Monochrysis lutheri</name>
    <dbReference type="NCBI Taxonomy" id="2081491"/>
    <lineage>
        <taxon>Eukaryota</taxon>
        <taxon>Haptista</taxon>
        <taxon>Haptophyta</taxon>
        <taxon>Pavlovophyceae</taxon>
        <taxon>Pavlovales</taxon>
        <taxon>Pavlovaceae</taxon>
        <taxon>Diacronema</taxon>
    </lineage>
</organism>
<evidence type="ECO:0000313" key="2">
    <source>
        <dbReference type="EMBL" id="KAG8458993.1"/>
    </source>
</evidence>
<dbReference type="Gene3D" id="3.40.630.40">
    <property type="entry name" value="Zn-dependent exopeptidases"/>
    <property type="match status" value="1"/>
</dbReference>
<dbReference type="SUPFAM" id="SSF53187">
    <property type="entry name" value="Zn-dependent exopeptidases"/>
    <property type="match status" value="1"/>
</dbReference>
<sequence>MSATLVVPVRIHAAGAREQRAAALRRAIERQREWLLTSCRVDDPTVDGVRRASAPVPRAAAPAADERGAAADEPALVEADADACWVEYFEGVSPLILASPHDGRLEPRFAARRGSGTVTVRDKGATAIACAVALDLAAAGAADVGARTSKPPRANGVAPAYAALPHVLLCHVSRSVVDVNRAEADGASCARGRAVWRAYHALLARARASAHAMHAGCELLCDFHAQAHFKLNGGHDLVELGYLLPLHSLPHLPSPAAPDEPDEPSGDDGDAQLRTCSAAERSSLRRLWHAHVAAARAAGDRRPPFAFSQLVRGNRSLGELLRARGVDAVPRVDLPCARDTAPAPRAADAPRGHGACHGAAHGTNDTCSERRAGGVAAGGVAAGGVAAGGVTAGGVAAGGVAAGGVAAGGVAAGAVAAGGVAAGDQLDSGDHDGGGGDGGGDEAQPEGARPARLAPTAEALATSPLSPRAVRRPSRAPLRPLNARAPVEGAGRTGGAPGASAADSGPRVRSYFCGRLSYTLSAVVAAHGSVGDGIDGVQLELPIRLCANPFHWERLARAIAGALGEWHRLNYDCLPVERPRADNIAW</sequence>
<feature type="region of interest" description="Disordered" evidence="1">
    <location>
        <begin position="252"/>
        <end position="272"/>
    </location>
</feature>
<name>A0A8J6C915_DIALT</name>
<keyword evidence="3" id="KW-1185">Reference proteome</keyword>
<dbReference type="OrthoDB" id="71260at2759"/>
<dbReference type="AlphaFoldDB" id="A0A8J6C915"/>
<evidence type="ECO:0000313" key="3">
    <source>
        <dbReference type="Proteomes" id="UP000751190"/>
    </source>
</evidence>
<comment type="caution">
    <text evidence="2">The sequence shown here is derived from an EMBL/GenBank/DDBJ whole genome shotgun (WGS) entry which is preliminary data.</text>
</comment>
<accession>A0A8J6C915</accession>
<feature type="compositionally biased region" description="Acidic residues" evidence="1">
    <location>
        <begin position="259"/>
        <end position="270"/>
    </location>
</feature>
<gene>
    <name evidence="2" type="ORF">KFE25_006538</name>
</gene>
<reference evidence="2" key="1">
    <citation type="submission" date="2021-05" db="EMBL/GenBank/DDBJ databases">
        <title>The genome of the haptophyte Pavlova lutheri (Diacronema luteri, Pavlovales) - a model for lipid biosynthesis in eukaryotic algae.</title>
        <authorList>
            <person name="Hulatt C.J."/>
            <person name="Posewitz M.C."/>
        </authorList>
    </citation>
    <scope>NUCLEOTIDE SEQUENCE</scope>
    <source>
        <strain evidence="2">NIVA-4/92</strain>
    </source>
</reference>
<protein>
    <submittedName>
        <fullName evidence="2">Uncharacterized protein</fullName>
    </submittedName>
</protein>
<dbReference type="Proteomes" id="UP000751190">
    <property type="component" value="Unassembled WGS sequence"/>
</dbReference>
<feature type="region of interest" description="Disordered" evidence="1">
    <location>
        <begin position="423"/>
        <end position="506"/>
    </location>
</feature>
<proteinExistence type="predicted"/>
<evidence type="ECO:0000256" key="1">
    <source>
        <dbReference type="SAM" id="MobiDB-lite"/>
    </source>
</evidence>